<dbReference type="GO" id="GO:0016413">
    <property type="term" value="F:O-acetyltransferase activity"/>
    <property type="evidence" value="ECO:0007669"/>
    <property type="project" value="InterPro"/>
</dbReference>
<dbReference type="InterPro" id="IPR026057">
    <property type="entry name" value="TBL_C"/>
</dbReference>
<gene>
    <name evidence="3" type="ORF">POTOM_060265</name>
</gene>
<protein>
    <recommendedName>
        <fullName evidence="2">Trichome birefringence-like C-terminal domain-containing protein</fullName>
    </recommendedName>
</protein>
<dbReference type="PANTHER" id="PTHR32285:SF38">
    <property type="entry name" value="OS01G0614300 PROTEIN"/>
    <property type="match status" value="1"/>
</dbReference>
<dbReference type="AlphaFoldDB" id="A0A8X7XQU3"/>
<sequence>MVIIVGDSLNRNQWEPLAYLLLELILMEAVSIRSSKQRVPRLLDRLSPFAQKWRGDDVMVFNSGHDLVGLQGGVQAITFWWDLFQYKGKLAEEMIESAFNKGIRTGPCWINRHLDATKTTIVFCGISPQHQCYNKAQPVMVESYVAFPDPAKEIIEKTIGSMMIPVRYLNNTKLSRV</sequence>
<comment type="similarity">
    <text evidence="1">Belongs to the PC-esterase family. TBL subfamily.</text>
</comment>
<keyword evidence="4" id="KW-1185">Reference proteome</keyword>
<evidence type="ECO:0000313" key="3">
    <source>
        <dbReference type="EMBL" id="KAG6736841.1"/>
    </source>
</evidence>
<dbReference type="PANTHER" id="PTHR32285">
    <property type="entry name" value="PROTEIN TRICHOME BIREFRINGENCE-LIKE 9-RELATED"/>
    <property type="match status" value="1"/>
</dbReference>
<comment type="caution">
    <text evidence="3">The sequence shown here is derived from an EMBL/GenBank/DDBJ whole genome shotgun (WGS) entry which is preliminary data.</text>
</comment>
<dbReference type="Proteomes" id="UP000886885">
    <property type="component" value="Unassembled WGS sequence"/>
</dbReference>
<dbReference type="GO" id="GO:0005794">
    <property type="term" value="C:Golgi apparatus"/>
    <property type="evidence" value="ECO:0007669"/>
    <property type="project" value="TreeGrafter"/>
</dbReference>
<dbReference type="Pfam" id="PF13839">
    <property type="entry name" value="PC-Esterase"/>
    <property type="match status" value="1"/>
</dbReference>
<organism evidence="3 4">
    <name type="scientific">Populus tomentosa</name>
    <name type="common">Chinese white poplar</name>
    <dbReference type="NCBI Taxonomy" id="118781"/>
    <lineage>
        <taxon>Eukaryota</taxon>
        <taxon>Viridiplantae</taxon>
        <taxon>Streptophyta</taxon>
        <taxon>Embryophyta</taxon>
        <taxon>Tracheophyta</taxon>
        <taxon>Spermatophyta</taxon>
        <taxon>Magnoliopsida</taxon>
        <taxon>eudicotyledons</taxon>
        <taxon>Gunneridae</taxon>
        <taxon>Pentapetalae</taxon>
        <taxon>rosids</taxon>
        <taxon>fabids</taxon>
        <taxon>Malpighiales</taxon>
        <taxon>Salicaceae</taxon>
        <taxon>Saliceae</taxon>
        <taxon>Populus</taxon>
    </lineage>
</organism>
<name>A0A8X7XQU3_POPTO</name>
<evidence type="ECO:0000313" key="4">
    <source>
        <dbReference type="Proteomes" id="UP000886885"/>
    </source>
</evidence>
<evidence type="ECO:0000256" key="1">
    <source>
        <dbReference type="ARBA" id="ARBA00007727"/>
    </source>
</evidence>
<dbReference type="EMBL" id="JAAWWB010000450">
    <property type="protein sequence ID" value="KAG6736841.1"/>
    <property type="molecule type" value="Genomic_DNA"/>
</dbReference>
<dbReference type="OrthoDB" id="737117at2759"/>
<evidence type="ECO:0000259" key="2">
    <source>
        <dbReference type="Pfam" id="PF13839"/>
    </source>
</evidence>
<proteinExistence type="inferred from homology"/>
<feature type="domain" description="Trichome birefringence-like C-terminal" evidence="2">
    <location>
        <begin position="42"/>
        <end position="176"/>
    </location>
</feature>
<dbReference type="InterPro" id="IPR029962">
    <property type="entry name" value="TBL"/>
</dbReference>
<reference evidence="3" key="1">
    <citation type="journal article" date="2020" name="bioRxiv">
        <title>Hybrid origin of Populus tomentosa Carr. identified through genome sequencing and phylogenomic analysis.</title>
        <authorList>
            <person name="An X."/>
            <person name="Gao K."/>
            <person name="Chen Z."/>
            <person name="Li J."/>
            <person name="Yang X."/>
            <person name="Yang X."/>
            <person name="Zhou J."/>
            <person name="Guo T."/>
            <person name="Zhao T."/>
            <person name="Huang S."/>
            <person name="Miao D."/>
            <person name="Khan W.U."/>
            <person name="Rao P."/>
            <person name="Ye M."/>
            <person name="Lei B."/>
            <person name="Liao W."/>
            <person name="Wang J."/>
            <person name="Ji L."/>
            <person name="Li Y."/>
            <person name="Guo B."/>
            <person name="Mustafa N.S."/>
            <person name="Li S."/>
            <person name="Yun Q."/>
            <person name="Keller S.R."/>
            <person name="Mao J."/>
            <person name="Zhang R."/>
            <person name="Strauss S.H."/>
        </authorList>
    </citation>
    <scope>NUCLEOTIDE SEQUENCE</scope>
    <source>
        <strain evidence="3">GM15</strain>
        <tissue evidence="3">Leaf</tissue>
    </source>
</reference>
<accession>A0A8X7XQU3</accession>